<dbReference type="PROSITE" id="PS51257">
    <property type="entry name" value="PROKAR_LIPOPROTEIN"/>
    <property type="match status" value="1"/>
</dbReference>
<feature type="region of interest" description="Disordered" evidence="1">
    <location>
        <begin position="27"/>
        <end position="53"/>
    </location>
</feature>
<keyword evidence="2" id="KW-0732">Signal</keyword>
<dbReference type="EMBL" id="CP073581">
    <property type="protein sequence ID" value="QUJ76876.1"/>
    <property type="molecule type" value="Genomic_DNA"/>
</dbReference>
<dbReference type="RefSeq" id="WP_212705073.1">
    <property type="nucleotide sequence ID" value="NZ_CP073581.1"/>
</dbReference>
<name>A0A975JE86_9RHOB</name>
<evidence type="ECO:0000256" key="1">
    <source>
        <dbReference type="SAM" id="MobiDB-lite"/>
    </source>
</evidence>
<evidence type="ECO:0000313" key="3">
    <source>
        <dbReference type="EMBL" id="QUJ76876.1"/>
    </source>
</evidence>
<proteinExistence type="predicted"/>
<gene>
    <name evidence="3" type="ORF">KDD17_02100</name>
</gene>
<evidence type="ECO:0000313" key="4">
    <source>
        <dbReference type="Proteomes" id="UP000683291"/>
    </source>
</evidence>
<accession>A0A975JE86</accession>
<organism evidence="3 4">
    <name type="scientific">Sulfitobacter albidus</name>
    <dbReference type="NCBI Taxonomy" id="2829501"/>
    <lineage>
        <taxon>Bacteria</taxon>
        <taxon>Pseudomonadati</taxon>
        <taxon>Pseudomonadota</taxon>
        <taxon>Alphaproteobacteria</taxon>
        <taxon>Rhodobacterales</taxon>
        <taxon>Roseobacteraceae</taxon>
        <taxon>Sulfitobacter</taxon>
    </lineage>
</organism>
<dbReference type="AlphaFoldDB" id="A0A975JE86"/>
<dbReference type="Proteomes" id="UP000683291">
    <property type="component" value="Chromosome 1"/>
</dbReference>
<evidence type="ECO:0008006" key="5">
    <source>
        <dbReference type="Google" id="ProtNLM"/>
    </source>
</evidence>
<reference evidence="3" key="1">
    <citation type="submission" date="2021-04" db="EMBL/GenBank/DDBJ databases">
        <title>Complete genome sequence for Sulfitobacter sp. strain JK7-1.</title>
        <authorList>
            <person name="Park S.-J."/>
        </authorList>
    </citation>
    <scope>NUCLEOTIDE SEQUENCE</scope>
    <source>
        <strain evidence="3">JK7-1</strain>
    </source>
</reference>
<feature type="signal peptide" evidence="2">
    <location>
        <begin position="1"/>
        <end position="21"/>
    </location>
</feature>
<evidence type="ECO:0000256" key="2">
    <source>
        <dbReference type="SAM" id="SignalP"/>
    </source>
</evidence>
<dbReference type="KEGG" id="sual:KDD17_02100"/>
<protein>
    <recommendedName>
        <fullName evidence="5">Lipoprotein</fullName>
    </recommendedName>
</protein>
<feature type="chain" id="PRO_5037471173" description="Lipoprotein" evidence="2">
    <location>
        <begin position="22"/>
        <end position="53"/>
    </location>
</feature>
<keyword evidence="4" id="KW-1185">Reference proteome</keyword>
<sequence length="53" mass="5135">MTRFLILCAVLTLAACGGAQNADGVRNGPQAVHPASQAPGAAPCGAEGQPACT</sequence>